<proteinExistence type="predicted"/>
<evidence type="ECO:0000256" key="1">
    <source>
        <dbReference type="SAM" id="MobiDB-lite"/>
    </source>
</evidence>
<dbReference type="OrthoDB" id="1721092at2759"/>
<name>A0A2P6PZ50_ROSCH</name>
<feature type="compositionally biased region" description="Polar residues" evidence="1">
    <location>
        <begin position="336"/>
        <end position="347"/>
    </location>
</feature>
<sequence length="347" mass="39276">MEAEQQGPTTMEPILGYYTSYFSPREFEIAEIMVGLPDIISELDDRPRIRVPWGHKKKRSALAVQDQRVRNNKSPSSSTVVRLRLLSSSSSPSPGSKVPATNVVKVERSSPNTPLSFESDEKPSQLRSKVVVGKRKREEWLEVINGLVKRKELLHKEIQNVKDYKEKLIKFNVVLQSRKQELKMQRLIQKEPRSKIEEQKLNLDMKLGQPTPIQTSIVICAPTIVEQERYHQLSAPHHYQTLDHTAQTRGAVIIENHGYLSSTTQVASTSLPSSSVNATGLRLVSCNNNGGLIPDHGFSSFPNQNCGSAFVTKNLYRAVSAQRRHERYQKNRVKKTSLSGQRRSQEL</sequence>
<comment type="caution">
    <text evidence="2">The sequence shown here is derived from an EMBL/GenBank/DDBJ whole genome shotgun (WGS) entry which is preliminary data.</text>
</comment>
<feature type="region of interest" description="Disordered" evidence="1">
    <location>
        <begin position="321"/>
        <end position="347"/>
    </location>
</feature>
<feature type="compositionally biased region" description="Basic residues" evidence="1">
    <location>
        <begin position="322"/>
        <end position="335"/>
    </location>
</feature>
<evidence type="ECO:0000313" key="2">
    <source>
        <dbReference type="EMBL" id="PRQ27210.1"/>
    </source>
</evidence>
<keyword evidence="3" id="KW-1185">Reference proteome</keyword>
<dbReference type="Gramene" id="PRQ27210">
    <property type="protein sequence ID" value="PRQ27210"/>
    <property type="gene ID" value="RchiOBHm_Chr6g0302891"/>
</dbReference>
<protein>
    <submittedName>
        <fullName evidence="2">Uncharacterized protein</fullName>
    </submittedName>
</protein>
<dbReference type="AlphaFoldDB" id="A0A2P6PZ50"/>
<gene>
    <name evidence="2" type="ORF">RchiOBHm_Chr6g0302891</name>
</gene>
<accession>A0A2P6PZ50</accession>
<dbReference type="EMBL" id="PDCK01000044">
    <property type="protein sequence ID" value="PRQ27210.1"/>
    <property type="molecule type" value="Genomic_DNA"/>
</dbReference>
<dbReference type="PANTHER" id="PTHR37614:SF2">
    <property type="entry name" value="OS02G0121400 PROTEIN"/>
    <property type="match status" value="1"/>
</dbReference>
<feature type="region of interest" description="Disordered" evidence="1">
    <location>
        <begin position="62"/>
        <end position="81"/>
    </location>
</feature>
<dbReference type="Proteomes" id="UP000238479">
    <property type="component" value="Chromosome 6"/>
</dbReference>
<organism evidence="2 3">
    <name type="scientific">Rosa chinensis</name>
    <name type="common">China rose</name>
    <dbReference type="NCBI Taxonomy" id="74649"/>
    <lineage>
        <taxon>Eukaryota</taxon>
        <taxon>Viridiplantae</taxon>
        <taxon>Streptophyta</taxon>
        <taxon>Embryophyta</taxon>
        <taxon>Tracheophyta</taxon>
        <taxon>Spermatophyta</taxon>
        <taxon>Magnoliopsida</taxon>
        <taxon>eudicotyledons</taxon>
        <taxon>Gunneridae</taxon>
        <taxon>Pentapetalae</taxon>
        <taxon>rosids</taxon>
        <taxon>fabids</taxon>
        <taxon>Rosales</taxon>
        <taxon>Rosaceae</taxon>
        <taxon>Rosoideae</taxon>
        <taxon>Rosoideae incertae sedis</taxon>
        <taxon>Rosa</taxon>
    </lineage>
</organism>
<evidence type="ECO:0000313" key="3">
    <source>
        <dbReference type="Proteomes" id="UP000238479"/>
    </source>
</evidence>
<dbReference type="PANTHER" id="PTHR37614">
    <property type="entry name" value="OS02G0121400 PROTEIN"/>
    <property type="match status" value="1"/>
</dbReference>
<reference evidence="2 3" key="1">
    <citation type="journal article" date="2018" name="Nat. Genet.">
        <title>The Rosa genome provides new insights in the design of modern roses.</title>
        <authorList>
            <person name="Bendahmane M."/>
        </authorList>
    </citation>
    <scope>NUCLEOTIDE SEQUENCE [LARGE SCALE GENOMIC DNA]</scope>
    <source>
        <strain evidence="3">cv. Old Blush</strain>
    </source>
</reference>